<protein>
    <submittedName>
        <fullName evidence="3">TolC family protein</fullName>
    </submittedName>
</protein>
<dbReference type="AlphaFoldDB" id="A0AA41ZAW1"/>
<keyword evidence="4" id="KW-1185">Reference proteome</keyword>
<accession>A0AA41ZAW1</accession>
<organism evidence="3 4">
    <name type="scientific">Sphingomonas lycopersici</name>
    <dbReference type="NCBI Taxonomy" id="2951807"/>
    <lineage>
        <taxon>Bacteria</taxon>
        <taxon>Pseudomonadati</taxon>
        <taxon>Pseudomonadota</taxon>
        <taxon>Alphaproteobacteria</taxon>
        <taxon>Sphingomonadales</taxon>
        <taxon>Sphingomonadaceae</taxon>
        <taxon>Sphingomonas</taxon>
    </lineage>
</organism>
<feature type="signal peptide" evidence="2">
    <location>
        <begin position="1"/>
        <end position="23"/>
    </location>
</feature>
<dbReference type="Proteomes" id="UP001165565">
    <property type="component" value="Unassembled WGS sequence"/>
</dbReference>
<dbReference type="GO" id="GO:0015562">
    <property type="term" value="F:efflux transmembrane transporter activity"/>
    <property type="evidence" value="ECO:0007669"/>
    <property type="project" value="InterPro"/>
</dbReference>
<dbReference type="Gene3D" id="1.20.1600.10">
    <property type="entry name" value="Outer membrane efflux proteins (OEP)"/>
    <property type="match status" value="1"/>
</dbReference>
<dbReference type="InterPro" id="IPR010131">
    <property type="entry name" value="MdtP/NodT-like"/>
</dbReference>
<evidence type="ECO:0000313" key="3">
    <source>
        <dbReference type="EMBL" id="MCW6533306.1"/>
    </source>
</evidence>
<dbReference type="InterPro" id="IPR003423">
    <property type="entry name" value="OMP_efflux"/>
</dbReference>
<dbReference type="RefSeq" id="WP_265267353.1">
    <property type="nucleotide sequence ID" value="NZ_JANFAV010000001.1"/>
</dbReference>
<proteinExistence type="inferred from homology"/>
<name>A0AA41ZAW1_9SPHN</name>
<sequence>MSLFKAAAALSAALAALPGAVSAGSLTFDAALAQAARNAPSLRARGLAIDARRSAAVAAGQLPDPKLGLRIENFPVSGPPAFTFDGEPMTMTRLGVTQDVPNLAKRRAARGRAAADVAIGEAQAAVEDRRVRIATAIAWIDLAFAGQRRAAIDDVLARLARIAPAAASGVAAGSARPAQALDIRQAIAALEDKRSEIAAEAARARAALARWTGDPAPEPEGAVPAFAIDPAGLRAAVDRHPDLAATIARTGRAEADIVAARAEKRPDWSFDIGYGRRAERYGDMVSAGVTASLPLFAKRRQNPMIAAAVAEKGTALAEQEDMRRALSADLEAGLADHVMHHEQWTRAERTLLPLARQRADLEAASYAAGRASLTELIAAQTAMAQASLDTLDRAAIVARDAARLVLTYGSDDR</sequence>
<comment type="similarity">
    <text evidence="1">Belongs to the outer membrane factor (OMF) (TC 1.B.17) family.</text>
</comment>
<gene>
    <name evidence="3" type="ORF">NEE01_00770</name>
</gene>
<dbReference type="EMBL" id="JANFAV010000001">
    <property type="protein sequence ID" value="MCW6533306.1"/>
    <property type="molecule type" value="Genomic_DNA"/>
</dbReference>
<keyword evidence="2" id="KW-0732">Signal</keyword>
<evidence type="ECO:0000313" key="4">
    <source>
        <dbReference type="Proteomes" id="UP001165565"/>
    </source>
</evidence>
<comment type="caution">
    <text evidence="3">The sequence shown here is derived from an EMBL/GenBank/DDBJ whole genome shotgun (WGS) entry which is preliminary data.</text>
</comment>
<dbReference type="PANTHER" id="PTHR30203">
    <property type="entry name" value="OUTER MEMBRANE CATION EFFLUX PROTEIN"/>
    <property type="match status" value="1"/>
</dbReference>
<dbReference type="Pfam" id="PF02321">
    <property type="entry name" value="OEP"/>
    <property type="match status" value="1"/>
</dbReference>
<reference evidence="3" key="1">
    <citation type="submission" date="2022-06" db="EMBL/GenBank/DDBJ databases">
        <title>Sphingomonas sp. nov. isolated from rhizosphere soil of tomato.</title>
        <authorList>
            <person name="Dong H."/>
            <person name="Gao R."/>
        </authorList>
    </citation>
    <scope>NUCLEOTIDE SEQUENCE</scope>
    <source>
        <strain evidence="3">MMSM24</strain>
    </source>
</reference>
<evidence type="ECO:0000256" key="2">
    <source>
        <dbReference type="SAM" id="SignalP"/>
    </source>
</evidence>
<feature type="chain" id="PRO_5041244359" evidence="2">
    <location>
        <begin position="24"/>
        <end position="413"/>
    </location>
</feature>
<dbReference type="SUPFAM" id="SSF56954">
    <property type="entry name" value="Outer membrane efflux proteins (OEP)"/>
    <property type="match status" value="1"/>
</dbReference>
<dbReference type="PANTHER" id="PTHR30203:SF24">
    <property type="entry name" value="BLR4935 PROTEIN"/>
    <property type="match status" value="1"/>
</dbReference>
<evidence type="ECO:0000256" key="1">
    <source>
        <dbReference type="ARBA" id="ARBA00007613"/>
    </source>
</evidence>